<evidence type="ECO:0000313" key="9">
    <source>
        <dbReference type="EMBL" id="EFG46675.1"/>
    </source>
</evidence>
<evidence type="ECO:0000313" key="10">
    <source>
        <dbReference type="Proteomes" id="UP000005714"/>
    </source>
</evidence>
<dbReference type="PANTHER" id="PTHR42916">
    <property type="entry name" value="2-SUCCINYL-5-ENOLPYRUVYL-6-HYDROXY-3-CYCLOHEXENE-1-CARBOXYLATE SYNTHASE"/>
    <property type="match status" value="1"/>
</dbReference>
<feature type="domain" description="Thiamine pyrophosphate enzyme N-terminal TPP-binding" evidence="8">
    <location>
        <begin position="9"/>
        <end position="128"/>
    </location>
</feature>
<dbReference type="PIRSF" id="PIRSF004983">
    <property type="entry name" value="MenD"/>
    <property type="match status" value="1"/>
</dbReference>
<keyword evidence="6" id="KW-0474">Menaquinone biosynthesis</keyword>
<dbReference type="Pfam" id="PF02776">
    <property type="entry name" value="TPP_enzyme_N"/>
    <property type="match status" value="1"/>
</dbReference>
<comment type="subunit">
    <text evidence="6">Homodimer.</text>
</comment>
<comment type="cofactor">
    <cofactor evidence="6">
        <name>Mg(2+)</name>
        <dbReference type="ChEBI" id="CHEBI:18420"/>
    </cofactor>
    <cofactor evidence="6">
        <name>Mn(2+)</name>
        <dbReference type="ChEBI" id="CHEBI:29035"/>
    </cofactor>
</comment>
<dbReference type="Proteomes" id="UP000005714">
    <property type="component" value="Unassembled WGS sequence"/>
</dbReference>
<dbReference type="EC" id="2.2.1.9" evidence="6"/>
<dbReference type="GO" id="GO:0030145">
    <property type="term" value="F:manganese ion binding"/>
    <property type="evidence" value="ECO:0007669"/>
    <property type="project" value="UniProtKB-UniRule"/>
</dbReference>
<organism evidence="9 10">
    <name type="scientific">Brevibacterium mcbrellneri ATCC 49030</name>
    <dbReference type="NCBI Taxonomy" id="585530"/>
    <lineage>
        <taxon>Bacteria</taxon>
        <taxon>Bacillati</taxon>
        <taxon>Actinomycetota</taxon>
        <taxon>Actinomycetes</taxon>
        <taxon>Micrococcales</taxon>
        <taxon>Brevibacteriaceae</taxon>
        <taxon>Brevibacterium</taxon>
    </lineage>
</organism>
<evidence type="ECO:0000256" key="5">
    <source>
        <dbReference type="ARBA" id="ARBA00023211"/>
    </source>
</evidence>
<evidence type="ECO:0000256" key="7">
    <source>
        <dbReference type="SAM" id="MobiDB-lite"/>
    </source>
</evidence>
<evidence type="ECO:0000256" key="6">
    <source>
        <dbReference type="HAMAP-Rule" id="MF_01659"/>
    </source>
</evidence>
<dbReference type="InterPro" id="IPR004433">
    <property type="entry name" value="MenaQ_synth_MenD"/>
</dbReference>
<keyword evidence="3 6" id="KW-0460">Magnesium</keyword>
<dbReference type="CDD" id="cd07037">
    <property type="entry name" value="TPP_PYR_MenD"/>
    <property type="match status" value="1"/>
</dbReference>
<dbReference type="GO" id="GO:0070204">
    <property type="term" value="F:2-succinyl-5-enolpyruvyl-6-hydroxy-3-cyclohexene-1-carboxylic-acid synthase activity"/>
    <property type="evidence" value="ECO:0007669"/>
    <property type="project" value="UniProtKB-UniRule"/>
</dbReference>
<comment type="pathway">
    <text evidence="6">Quinol/quinone metabolism; menaquinone biosynthesis.</text>
</comment>
<keyword evidence="1 6" id="KW-0808">Transferase</keyword>
<keyword evidence="4 6" id="KW-0786">Thiamine pyrophosphate</keyword>
<reference evidence="9 10" key="1">
    <citation type="submission" date="2010-04" db="EMBL/GenBank/DDBJ databases">
        <authorList>
            <person name="Qin X."/>
            <person name="Bachman B."/>
            <person name="Battles P."/>
            <person name="Bell A."/>
            <person name="Bess C."/>
            <person name="Bickham C."/>
            <person name="Chaboub L."/>
            <person name="Chen D."/>
            <person name="Coyle M."/>
            <person name="Deiros D.R."/>
            <person name="Dinh H."/>
            <person name="Forbes L."/>
            <person name="Fowler G."/>
            <person name="Francisco L."/>
            <person name="Fu Q."/>
            <person name="Gubbala S."/>
            <person name="Hale W."/>
            <person name="Han Y."/>
            <person name="Hemphill L."/>
            <person name="Highlander S.K."/>
            <person name="Hirani K."/>
            <person name="Hogues M."/>
            <person name="Jackson L."/>
            <person name="Jakkamsetti A."/>
            <person name="Javaid M."/>
            <person name="Jiang H."/>
            <person name="Korchina V."/>
            <person name="Kovar C."/>
            <person name="Lara F."/>
            <person name="Lee S."/>
            <person name="Mata R."/>
            <person name="Mathew T."/>
            <person name="Moen C."/>
            <person name="Morales K."/>
            <person name="Munidasa M."/>
            <person name="Nazareth L."/>
            <person name="Ngo R."/>
            <person name="Nguyen L."/>
            <person name="Okwuonu G."/>
            <person name="Ongeri F."/>
            <person name="Patil S."/>
            <person name="Petrosino J."/>
            <person name="Pham C."/>
            <person name="Pham P."/>
            <person name="Pu L.-L."/>
            <person name="Puazo M."/>
            <person name="Raj R."/>
            <person name="Reid J."/>
            <person name="Rouhana J."/>
            <person name="Saada N."/>
            <person name="Shang Y."/>
            <person name="Simmons D."/>
            <person name="Thornton R."/>
            <person name="Warren J."/>
            <person name="Weissenberger G."/>
            <person name="Zhang J."/>
            <person name="Zhang L."/>
            <person name="Zhou C."/>
            <person name="Zhu D."/>
            <person name="Muzny D."/>
            <person name="Worley K."/>
            <person name="Gibbs R."/>
        </authorList>
    </citation>
    <scope>NUCLEOTIDE SEQUENCE [LARGE SCALE GENOMIC DNA]</scope>
    <source>
        <strain evidence="9 10">ATCC 49030</strain>
    </source>
</reference>
<dbReference type="UniPathway" id="UPA00079"/>
<evidence type="ECO:0000256" key="2">
    <source>
        <dbReference type="ARBA" id="ARBA00022723"/>
    </source>
</evidence>
<name>D4YQ45_9MICO</name>
<comment type="function">
    <text evidence="6">Catalyzes the thiamine diphosphate-dependent decarboxylation of 2-oxoglutarate and the subsequent addition of the resulting succinic semialdehyde-thiamine pyrophosphate anion to isochorismate to yield 2-succinyl-5-enolpyruvyl-6-hydroxy-3-cyclohexene-1-carboxylate (SEPHCHC).</text>
</comment>
<keyword evidence="2 6" id="KW-0479">Metal-binding</keyword>
<protein>
    <recommendedName>
        <fullName evidence="6">2-succinyl-5-enolpyruvyl-6-hydroxy-3-cyclohexene-1-carboxylate synthase</fullName>
        <shortName evidence="6">SEPHCHC synthase</shortName>
        <ecNumber evidence="6">2.2.1.9</ecNumber>
    </recommendedName>
    <alternativeName>
        <fullName evidence="6">Menaquinone biosynthesis protein MenD</fullName>
    </alternativeName>
</protein>
<dbReference type="GO" id="GO:0009234">
    <property type="term" value="P:menaquinone biosynthetic process"/>
    <property type="evidence" value="ECO:0007669"/>
    <property type="project" value="UniProtKB-UniRule"/>
</dbReference>
<dbReference type="UniPathway" id="UPA01057">
    <property type="reaction ID" value="UER00164"/>
</dbReference>
<dbReference type="SUPFAM" id="SSF52518">
    <property type="entry name" value="Thiamin diphosphate-binding fold (THDP-binding)"/>
    <property type="match status" value="2"/>
</dbReference>
<dbReference type="InterPro" id="IPR012001">
    <property type="entry name" value="Thiamin_PyroP_enz_TPP-bd_dom"/>
</dbReference>
<evidence type="ECO:0000256" key="3">
    <source>
        <dbReference type="ARBA" id="ARBA00022842"/>
    </source>
</evidence>
<gene>
    <name evidence="6 9" type="primary">menD</name>
    <name evidence="9" type="ORF">HMPREF0183_2055</name>
</gene>
<dbReference type="GO" id="GO:0030976">
    <property type="term" value="F:thiamine pyrophosphate binding"/>
    <property type="evidence" value="ECO:0007669"/>
    <property type="project" value="UniProtKB-UniRule"/>
</dbReference>
<accession>D4YQ45</accession>
<dbReference type="InterPro" id="IPR029061">
    <property type="entry name" value="THDP-binding"/>
</dbReference>
<keyword evidence="5 6" id="KW-0464">Manganese</keyword>
<dbReference type="RefSeq" id="WP_005885718.1">
    <property type="nucleotide sequence ID" value="NZ_ADNU01000068.1"/>
</dbReference>
<comment type="caution">
    <text evidence="9">The sequence shown here is derived from an EMBL/GenBank/DDBJ whole genome shotgun (WGS) entry which is preliminary data.</text>
</comment>
<feature type="region of interest" description="Disordered" evidence="7">
    <location>
        <begin position="317"/>
        <end position="338"/>
    </location>
</feature>
<dbReference type="STRING" id="585530.HMPREF0183_2055"/>
<dbReference type="AlphaFoldDB" id="D4YQ45"/>
<dbReference type="Gene3D" id="3.40.50.970">
    <property type="match status" value="2"/>
</dbReference>
<proteinExistence type="inferred from homology"/>
<dbReference type="HAMAP" id="MF_01659">
    <property type="entry name" value="MenD"/>
    <property type="match status" value="1"/>
</dbReference>
<evidence type="ECO:0000256" key="1">
    <source>
        <dbReference type="ARBA" id="ARBA00022679"/>
    </source>
</evidence>
<sequence length="537" mass="56654">MNISTATAREIAHDCVRAGMKHVVVCPGSRSAPLTYAFAELDRQGIITAHVRIDERSAGFLALGIAKGLRAQRTPGPVGVVTTSGTAVLNLGPAIAEAAYSHVPIVALTADRPARLRVTGANQTLDDQSRALPEVFAAYDVPAGEPAPVAEALAVAMGETGLPGPVQLNVQFDVPLVPEATDFPWDVPREVTQGHQFHPSEQDIQALADALDALKKPGTVAVVGDCSGFDDSHGVVRGMLVGVPVFAEPTSALVDMSVPVPHRVLDARGWDDVTTVVQYGKVTLFRPTAKLLAQRPVFTIPLNAEWWPEEALERARALGEERSGAGSDAEQGAESHEPHVEFAGNWPVELSAAESIVSTIAAGSSHMLVGSSNTVRYLANVPPTGCDVHASRGLAGIDGLISTGIGIAKAGQSQQLNNPSGAPHSRHVDPLAIVIGDVTALHDIGGLLLETGENLPPVQIFILNDDGGSIFAGLEHGQDHLAPYFDRFFATRHGRNFDHLATAYGWPYRYINTMSDLHAAVDGKQPGVYEVALTAGE</sequence>
<dbReference type="EMBL" id="ADNU01000068">
    <property type="protein sequence ID" value="EFG46675.1"/>
    <property type="molecule type" value="Genomic_DNA"/>
</dbReference>
<comment type="similarity">
    <text evidence="6">Belongs to the TPP enzyme family. MenD subfamily.</text>
</comment>
<comment type="pathway">
    <text evidence="6">Quinol/quinone metabolism; 1,4-dihydroxy-2-naphthoate biosynthesis; 1,4-dihydroxy-2-naphthoate from chorismate: step 2/7.</text>
</comment>
<dbReference type="GO" id="GO:0000287">
    <property type="term" value="F:magnesium ion binding"/>
    <property type="evidence" value="ECO:0007669"/>
    <property type="project" value="UniProtKB-UniRule"/>
</dbReference>
<evidence type="ECO:0000259" key="8">
    <source>
        <dbReference type="Pfam" id="PF02776"/>
    </source>
</evidence>
<comment type="catalytic activity">
    <reaction evidence="6">
        <text>isochorismate + 2-oxoglutarate + H(+) = 5-enolpyruvoyl-6-hydroxy-2-succinyl-cyclohex-3-ene-1-carboxylate + CO2</text>
        <dbReference type="Rhea" id="RHEA:25593"/>
        <dbReference type="ChEBI" id="CHEBI:15378"/>
        <dbReference type="ChEBI" id="CHEBI:16526"/>
        <dbReference type="ChEBI" id="CHEBI:16810"/>
        <dbReference type="ChEBI" id="CHEBI:29780"/>
        <dbReference type="ChEBI" id="CHEBI:58818"/>
        <dbReference type="EC" id="2.2.1.9"/>
    </reaction>
</comment>
<dbReference type="eggNOG" id="COG1165">
    <property type="taxonomic scope" value="Bacteria"/>
</dbReference>
<evidence type="ECO:0000256" key="4">
    <source>
        <dbReference type="ARBA" id="ARBA00023052"/>
    </source>
</evidence>
<dbReference type="PANTHER" id="PTHR42916:SF1">
    <property type="entry name" value="PROTEIN PHYLLO, CHLOROPLASTIC"/>
    <property type="match status" value="1"/>
</dbReference>
<keyword evidence="10" id="KW-1185">Reference proteome</keyword>
<dbReference type="NCBIfam" id="TIGR00173">
    <property type="entry name" value="menD"/>
    <property type="match status" value="1"/>
</dbReference>
<comment type="cofactor">
    <cofactor evidence="6">
        <name>thiamine diphosphate</name>
        <dbReference type="ChEBI" id="CHEBI:58937"/>
    </cofactor>
    <text evidence="6">Binds 1 thiamine pyrophosphate per subunit.</text>
</comment>